<feature type="compositionally biased region" description="Low complexity" evidence="1">
    <location>
        <begin position="81"/>
        <end position="97"/>
    </location>
</feature>
<evidence type="ECO:0000313" key="2">
    <source>
        <dbReference type="EMBL" id="MDC3981645.1"/>
    </source>
</evidence>
<feature type="region of interest" description="Disordered" evidence="1">
    <location>
        <begin position="73"/>
        <end position="106"/>
    </location>
</feature>
<dbReference type="AlphaFoldDB" id="A0A9X3X356"/>
<dbReference type="RefSeq" id="WP_272420314.1">
    <property type="nucleotide sequence ID" value="NZ_JAGTJJ010000005.1"/>
</dbReference>
<dbReference type="Proteomes" id="UP001151081">
    <property type="component" value="Unassembled WGS sequence"/>
</dbReference>
<evidence type="ECO:0000313" key="3">
    <source>
        <dbReference type="Proteomes" id="UP001151081"/>
    </source>
</evidence>
<sequence length="106" mass="11135">MEKPHTLDKVQWGFLVAHAWTEASFRKQLEQDPAGAIKLFAKEQFGLEIEHDLALPMDLPLPPADLDIEALTLGMGPGPAPGTATGSATGTGTATAGDMHTSVKGN</sequence>
<keyword evidence="3" id="KW-1185">Reference proteome</keyword>
<accession>A0A9X3X356</accession>
<dbReference type="EMBL" id="JAGTJJ010000005">
    <property type="protein sequence ID" value="MDC3981645.1"/>
    <property type="molecule type" value="Genomic_DNA"/>
</dbReference>
<protein>
    <submittedName>
        <fullName evidence="2">Uncharacterized protein</fullName>
    </submittedName>
</protein>
<gene>
    <name evidence="2" type="ORF">KEG57_14115</name>
</gene>
<organism evidence="2 3">
    <name type="scientific">Polyangium jinanense</name>
    <dbReference type="NCBI Taxonomy" id="2829994"/>
    <lineage>
        <taxon>Bacteria</taxon>
        <taxon>Pseudomonadati</taxon>
        <taxon>Myxococcota</taxon>
        <taxon>Polyangia</taxon>
        <taxon>Polyangiales</taxon>
        <taxon>Polyangiaceae</taxon>
        <taxon>Polyangium</taxon>
    </lineage>
</organism>
<reference evidence="2 3" key="1">
    <citation type="submission" date="2021-04" db="EMBL/GenBank/DDBJ databases">
        <title>Genome analysis of Polyangium sp.</title>
        <authorList>
            <person name="Li Y."/>
            <person name="Wang J."/>
        </authorList>
    </citation>
    <scope>NUCLEOTIDE SEQUENCE [LARGE SCALE GENOMIC DNA]</scope>
    <source>
        <strain evidence="2 3">SDU14</strain>
    </source>
</reference>
<name>A0A9X3X356_9BACT</name>
<comment type="caution">
    <text evidence="2">The sequence shown here is derived from an EMBL/GenBank/DDBJ whole genome shotgun (WGS) entry which is preliminary data.</text>
</comment>
<evidence type="ECO:0000256" key="1">
    <source>
        <dbReference type="SAM" id="MobiDB-lite"/>
    </source>
</evidence>
<proteinExistence type="predicted"/>